<dbReference type="Pfam" id="PF07727">
    <property type="entry name" value="RVT_2"/>
    <property type="match status" value="1"/>
</dbReference>
<name>A0AAV2CLU7_9ROSI</name>
<evidence type="ECO:0000313" key="2">
    <source>
        <dbReference type="EMBL" id="CAL1357427.1"/>
    </source>
</evidence>
<organism evidence="2 3">
    <name type="scientific">Linum trigynum</name>
    <dbReference type="NCBI Taxonomy" id="586398"/>
    <lineage>
        <taxon>Eukaryota</taxon>
        <taxon>Viridiplantae</taxon>
        <taxon>Streptophyta</taxon>
        <taxon>Embryophyta</taxon>
        <taxon>Tracheophyta</taxon>
        <taxon>Spermatophyta</taxon>
        <taxon>Magnoliopsida</taxon>
        <taxon>eudicotyledons</taxon>
        <taxon>Gunneridae</taxon>
        <taxon>Pentapetalae</taxon>
        <taxon>rosids</taxon>
        <taxon>fabids</taxon>
        <taxon>Malpighiales</taxon>
        <taxon>Linaceae</taxon>
        <taxon>Linum</taxon>
    </lineage>
</organism>
<dbReference type="Proteomes" id="UP001497516">
    <property type="component" value="Chromosome 1"/>
</dbReference>
<accession>A0AAV2CLU7</accession>
<keyword evidence="3" id="KW-1185">Reference proteome</keyword>
<feature type="domain" description="Reverse transcriptase Ty1/copia-type" evidence="1">
    <location>
        <begin position="60"/>
        <end position="125"/>
    </location>
</feature>
<protein>
    <recommendedName>
        <fullName evidence="1">Reverse transcriptase Ty1/copia-type domain-containing protein</fullName>
    </recommendedName>
</protein>
<evidence type="ECO:0000313" key="3">
    <source>
        <dbReference type="Proteomes" id="UP001497516"/>
    </source>
</evidence>
<sequence>MSCSLQSMLDMPLKLHQDYVTYRVYPILIPTGYSQAKGNPNWECAMTEEIDVHHTNQNLLVVPSPSLVVDSRWVFIIKFKHDGSLDRYKAFVVAQGFSQEYGVDFEETFAHVAEMVFVSSLLVVALLR</sequence>
<dbReference type="InterPro" id="IPR013103">
    <property type="entry name" value="RVT_2"/>
</dbReference>
<evidence type="ECO:0000259" key="1">
    <source>
        <dbReference type="Pfam" id="PF07727"/>
    </source>
</evidence>
<proteinExistence type="predicted"/>
<dbReference type="EMBL" id="OZ034813">
    <property type="protein sequence ID" value="CAL1357427.1"/>
    <property type="molecule type" value="Genomic_DNA"/>
</dbReference>
<reference evidence="2 3" key="1">
    <citation type="submission" date="2024-04" db="EMBL/GenBank/DDBJ databases">
        <authorList>
            <person name="Fracassetti M."/>
        </authorList>
    </citation>
    <scope>NUCLEOTIDE SEQUENCE [LARGE SCALE GENOMIC DNA]</scope>
</reference>
<dbReference type="AlphaFoldDB" id="A0AAV2CLU7"/>
<gene>
    <name evidence="2" type="ORF">LTRI10_LOCUS5060</name>
</gene>